<dbReference type="AlphaFoldDB" id="A0A319EQC3"/>
<reference evidence="1 2" key="1">
    <citation type="submission" date="2018-02" db="EMBL/GenBank/DDBJ databases">
        <title>The genomes of Aspergillus section Nigri reveals drivers in fungal speciation.</title>
        <authorList>
            <consortium name="DOE Joint Genome Institute"/>
            <person name="Vesth T.C."/>
            <person name="Nybo J."/>
            <person name="Theobald S."/>
            <person name="Brandl J."/>
            <person name="Frisvad J.C."/>
            <person name="Nielsen K.F."/>
            <person name="Lyhne E.K."/>
            <person name="Kogle M.E."/>
            <person name="Kuo A."/>
            <person name="Riley R."/>
            <person name="Clum A."/>
            <person name="Nolan M."/>
            <person name="Lipzen A."/>
            <person name="Salamov A."/>
            <person name="Henrissat B."/>
            <person name="Wiebenga A."/>
            <person name="De vries R.P."/>
            <person name="Grigoriev I.V."/>
            <person name="Mortensen U.H."/>
            <person name="Andersen M.R."/>
            <person name="Baker S.E."/>
        </authorList>
    </citation>
    <scope>NUCLEOTIDE SEQUENCE [LARGE SCALE GENOMIC DNA]</scope>
    <source>
        <strain evidence="1 2">CBS 121057</strain>
    </source>
</reference>
<proteinExistence type="predicted"/>
<dbReference type="VEuPathDB" id="FungiDB:BO78DRAFT_209301"/>
<protein>
    <submittedName>
        <fullName evidence="1">Uncharacterized protein</fullName>
    </submittedName>
</protein>
<organism evidence="1 2">
    <name type="scientific">Aspergillus sclerotiicarbonarius (strain CBS 121057 / IBT 28362)</name>
    <dbReference type="NCBI Taxonomy" id="1448318"/>
    <lineage>
        <taxon>Eukaryota</taxon>
        <taxon>Fungi</taxon>
        <taxon>Dikarya</taxon>
        <taxon>Ascomycota</taxon>
        <taxon>Pezizomycotina</taxon>
        <taxon>Eurotiomycetes</taxon>
        <taxon>Eurotiomycetidae</taxon>
        <taxon>Eurotiales</taxon>
        <taxon>Aspergillaceae</taxon>
        <taxon>Aspergillus</taxon>
        <taxon>Aspergillus subgen. Circumdati</taxon>
    </lineage>
</organism>
<dbReference type="Proteomes" id="UP000248423">
    <property type="component" value="Unassembled WGS sequence"/>
</dbReference>
<evidence type="ECO:0000313" key="1">
    <source>
        <dbReference type="EMBL" id="PYI02989.1"/>
    </source>
</evidence>
<evidence type="ECO:0000313" key="2">
    <source>
        <dbReference type="Proteomes" id="UP000248423"/>
    </source>
</evidence>
<accession>A0A319EQC3</accession>
<dbReference type="EMBL" id="KZ826386">
    <property type="protein sequence ID" value="PYI02989.1"/>
    <property type="molecule type" value="Genomic_DNA"/>
</dbReference>
<gene>
    <name evidence="1" type="ORF">BO78DRAFT_209301</name>
</gene>
<name>A0A319EQC3_ASPSB</name>
<keyword evidence="2" id="KW-1185">Reference proteome</keyword>
<sequence length="107" mass="11753">MPAHPSELRRADRCGPLGRQLTWLTPSFGSRPISARQVDESIYGQLDGLATHPSTQWVPISSTRRGFLRVGSIAIVTAGSIYSAGFHVACRHRPGVCTTCHWRQQSP</sequence>